<keyword evidence="2" id="KW-1185">Reference proteome</keyword>
<dbReference type="AlphaFoldDB" id="A0A0L6VL91"/>
<comment type="caution">
    <text evidence="1">The sequence shown here is derived from an EMBL/GenBank/DDBJ whole genome shotgun (WGS) entry which is preliminary data.</text>
</comment>
<dbReference type="OrthoDB" id="2420415at2759"/>
<accession>A0A0L6VL91</accession>
<dbReference type="Proteomes" id="UP000037035">
    <property type="component" value="Unassembled WGS sequence"/>
</dbReference>
<protein>
    <submittedName>
        <fullName evidence="1">Ubiquitin carboxyl-terminal hydrolase</fullName>
    </submittedName>
</protein>
<keyword evidence="1" id="KW-0378">Hydrolase</keyword>
<reference evidence="1 2" key="1">
    <citation type="submission" date="2015-08" db="EMBL/GenBank/DDBJ databases">
        <title>Next Generation Sequencing and Analysis of the Genome of Puccinia sorghi L Schw, the Causal Agent of Maize Common Rust.</title>
        <authorList>
            <person name="Rochi L."/>
            <person name="Burguener G."/>
            <person name="Darino M."/>
            <person name="Turjanski A."/>
            <person name="Kreff E."/>
            <person name="Dieguez M.J."/>
            <person name="Sacco F."/>
        </authorList>
    </citation>
    <scope>NUCLEOTIDE SEQUENCE [LARGE SCALE GENOMIC DNA]</scope>
    <source>
        <strain evidence="1 2">RO10H11247</strain>
    </source>
</reference>
<gene>
    <name evidence="1" type="ORF">VP01_148g17</name>
</gene>
<dbReference type="STRING" id="27349.A0A0L6VL91"/>
<evidence type="ECO:0000313" key="2">
    <source>
        <dbReference type="Proteomes" id="UP000037035"/>
    </source>
</evidence>
<organism evidence="1 2">
    <name type="scientific">Puccinia sorghi</name>
    <dbReference type="NCBI Taxonomy" id="27349"/>
    <lineage>
        <taxon>Eukaryota</taxon>
        <taxon>Fungi</taxon>
        <taxon>Dikarya</taxon>
        <taxon>Basidiomycota</taxon>
        <taxon>Pucciniomycotina</taxon>
        <taxon>Pucciniomycetes</taxon>
        <taxon>Pucciniales</taxon>
        <taxon>Pucciniaceae</taxon>
        <taxon>Puccinia</taxon>
    </lineage>
</organism>
<evidence type="ECO:0000313" key="1">
    <source>
        <dbReference type="EMBL" id="KNZ60870.1"/>
    </source>
</evidence>
<name>A0A0L6VL91_9BASI</name>
<sequence>MWVFSEAPSLRPLHQSGEPPKQLRRVARPNSSPTLCFNWILLLYPTTCAPTELNHIGNSRDNLLRLPEFEHDIDEHQEMKEKKRVGSLVFFLTPFLYSSCLSAARLVLRDDQYPLLATTTNANHNSSARTDMTLVDDQLLLLGPTYNANPSLLAHIALSTGASQTNQGPGDDRQIPSRACSKGRLPFCHPSYRRLLHSRPACRRSLTAIKSGSHMMFGFQNNVSECMDNCLDPSHSQSAKNLCYHKLRNSVLHFFMEEQFAYLLVNVAKEGHDLYDGLG</sequence>
<proteinExistence type="predicted"/>
<dbReference type="EMBL" id="LAVV01005442">
    <property type="protein sequence ID" value="KNZ60870.1"/>
    <property type="molecule type" value="Genomic_DNA"/>
</dbReference>
<dbReference type="VEuPathDB" id="FungiDB:VP01_148g17"/>
<dbReference type="GO" id="GO:0016787">
    <property type="term" value="F:hydrolase activity"/>
    <property type="evidence" value="ECO:0007669"/>
    <property type="project" value="UniProtKB-KW"/>
</dbReference>